<feature type="transmembrane region" description="Helical" evidence="6">
    <location>
        <begin position="62"/>
        <end position="79"/>
    </location>
</feature>
<evidence type="ECO:0000256" key="1">
    <source>
        <dbReference type="ARBA" id="ARBA00004651"/>
    </source>
</evidence>
<accession>A0A4U1CXT9</accession>
<keyword evidence="5 6" id="KW-0472">Membrane</keyword>
<evidence type="ECO:0000313" key="8">
    <source>
        <dbReference type="EMBL" id="TKC12309.1"/>
    </source>
</evidence>
<keyword evidence="2" id="KW-1003">Cell membrane</keyword>
<dbReference type="Pfam" id="PF06271">
    <property type="entry name" value="RDD"/>
    <property type="match status" value="1"/>
</dbReference>
<keyword evidence="9" id="KW-1185">Reference proteome</keyword>
<gene>
    <name evidence="8" type="ORF">FA048_01435</name>
</gene>
<dbReference type="PANTHER" id="PTHR36115">
    <property type="entry name" value="PROLINE-RICH ANTIGEN HOMOLOG-RELATED"/>
    <property type="match status" value="1"/>
</dbReference>
<comment type="caution">
    <text evidence="8">The sequence shown here is derived from an EMBL/GenBank/DDBJ whole genome shotgun (WGS) entry which is preliminary data.</text>
</comment>
<reference evidence="8 9" key="1">
    <citation type="submission" date="2019-04" db="EMBL/GenBank/DDBJ databases">
        <title>Pedobacter sp. RP-3-22 sp. nov., isolated from Arctic soil.</title>
        <authorList>
            <person name="Dahal R.H."/>
            <person name="Kim D.-U."/>
        </authorList>
    </citation>
    <scope>NUCLEOTIDE SEQUENCE [LARGE SCALE GENOMIC DNA]</scope>
    <source>
        <strain evidence="8 9">RP-3-22</strain>
    </source>
</reference>
<name>A0A4U1CXT9_9SPHI</name>
<evidence type="ECO:0000256" key="3">
    <source>
        <dbReference type="ARBA" id="ARBA00022692"/>
    </source>
</evidence>
<dbReference type="GO" id="GO:0005886">
    <property type="term" value="C:plasma membrane"/>
    <property type="evidence" value="ECO:0007669"/>
    <property type="project" value="UniProtKB-SubCell"/>
</dbReference>
<dbReference type="EMBL" id="SWBR01000001">
    <property type="protein sequence ID" value="TKC12309.1"/>
    <property type="molecule type" value="Genomic_DNA"/>
</dbReference>
<evidence type="ECO:0000256" key="2">
    <source>
        <dbReference type="ARBA" id="ARBA00022475"/>
    </source>
</evidence>
<keyword evidence="3 6" id="KW-0812">Transmembrane</keyword>
<keyword evidence="4 6" id="KW-1133">Transmembrane helix</keyword>
<feature type="transmembrane region" description="Helical" evidence="6">
    <location>
        <begin position="21"/>
        <end position="42"/>
    </location>
</feature>
<evidence type="ECO:0000259" key="7">
    <source>
        <dbReference type="Pfam" id="PF06271"/>
    </source>
</evidence>
<organism evidence="8 9">
    <name type="scientific">Pedobacter polaris</name>
    <dbReference type="NCBI Taxonomy" id="2571273"/>
    <lineage>
        <taxon>Bacteria</taxon>
        <taxon>Pseudomonadati</taxon>
        <taxon>Bacteroidota</taxon>
        <taxon>Sphingobacteriia</taxon>
        <taxon>Sphingobacteriales</taxon>
        <taxon>Sphingobacteriaceae</taxon>
        <taxon>Pedobacter</taxon>
    </lineage>
</organism>
<dbReference type="InterPro" id="IPR010432">
    <property type="entry name" value="RDD"/>
</dbReference>
<evidence type="ECO:0000256" key="4">
    <source>
        <dbReference type="ARBA" id="ARBA00022989"/>
    </source>
</evidence>
<dbReference type="OrthoDB" id="762068at2"/>
<evidence type="ECO:0000256" key="6">
    <source>
        <dbReference type="SAM" id="Phobius"/>
    </source>
</evidence>
<dbReference type="RefSeq" id="WP_136838231.1">
    <property type="nucleotide sequence ID" value="NZ_SWBR01000001.1"/>
</dbReference>
<evidence type="ECO:0000313" key="9">
    <source>
        <dbReference type="Proteomes" id="UP000309488"/>
    </source>
</evidence>
<protein>
    <submittedName>
        <fullName evidence="8">RDD family protein</fullName>
    </submittedName>
</protein>
<dbReference type="InterPro" id="IPR051791">
    <property type="entry name" value="Pra-immunoreactive"/>
</dbReference>
<feature type="domain" description="RDD" evidence="7">
    <location>
        <begin position="15"/>
        <end position="119"/>
    </location>
</feature>
<comment type="subcellular location">
    <subcellularLocation>
        <location evidence="1">Cell membrane</location>
        <topology evidence="1">Multi-pass membrane protein</topology>
    </subcellularLocation>
</comment>
<sequence length="163" mass="18574">MELQSSNINLEYCRASSMKRFVNYFIDATAVYIVIMFIGFLVEISNPGSLTELKRGLIEERLLGFVLYGFIMFLIETVFRGKSLGKLITGTKAINIDGSNLTLQKAILRNFIRAVPFNALSALGAPCKPWHDSWSDTIVVDEKVLNLQERKTEFFENLKNQRQ</sequence>
<dbReference type="Proteomes" id="UP000309488">
    <property type="component" value="Unassembled WGS sequence"/>
</dbReference>
<proteinExistence type="predicted"/>
<evidence type="ECO:0000256" key="5">
    <source>
        <dbReference type="ARBA" id="ARBA00023136"/>
    </source>
</evidence>
<dbReference type="AlphaFoldDB" id="A0A4U1CXT9"/>
<dbReference type="PANTHER" id="PTHR36115:SF4">
    <property type="entry name" value="MEMBRANE PROTEIN"/>
    <property type="match status" value="1"/>
</dbReference>